<name>A0ABX8LNF9_9BACT</name>
<dbReference type="Proteomes" id="UP000683559">
    <property type="component" value="Chromosome"/>
</dbReference>
<reference evidence="1 2" key="1">
    <citation type="submission" date="2021-06" db="EMBL/GenBank/DDBJ databases">
        <title>Gemonas diversity in paddy soil.</title>
        <authorList>
            <person name="Liu G."/>
        </authorList>
    </citation>
    <scope>NUCLEOTIDE SEQUENCE [LARGE SCALE GENOMIC DNA]</scope>
    <source>
        <strain evidence="1 2">RG2</strain>
    </source>
</reference>
<keyword evidence="2" id="KW-1185">Reference proteome</keyword>
<dbReference type="EMBL" id="CP077683">
    <property type="protein sequence ID" value="QXE92457.1"/>
    <property type="molecule type" value="Genomic_DNA"/>
</dbReference>
<protein>
    <submittedName>
        <fullName evidence="1">Uncharacterized protein</fullName>
    </submittedName>
</protein>
<evidence type="ECO:0000313" key="2">
    <source>
        <dbReference type="Proteomes" id="UP000683559"/>
    </source>
</evidence>
<gene>
    <name evidence="1" type="ORF">KP001_08015</name>
</gene>
<accession>A0ABX8LNF9</accession>
<proteinExistence type="predicted"/>
<evidence type="ECO:0000313" key="1">
    <source>
        <dbReference type="EMBL" id="QXE92457.1"/>
    </source>
</evidence>
<organism evidence="1 2">
    <name type="scientific">Geomonas subterranea</name>
    <dbReference type="NCBI Taxonomy" id="2847989"/>
    <lineage>
        <taxon>Bacteria</taxon>
        <taxon>Pseudomonadati</taxon>
        <taxon>Thermodesulfobacteriota</taxon>
        <taxon>Desulfuromonadia</taxon>
        <taxon>Geobacterales</taxon>
        <taxon>Geobacteraceae</taxon>
        <taxon>Geomonas</taxon>
    </lineage>
</organism>
<dbReference type="RefSeq" id="WP_217289009.1">
    <property type="nucleotide sequence ID" value="NZ_CP078096.1"/>
</dbReference>
<sequence length="32" mass="3566">MSSNGEANAVVLNREIALQMEQMFTRGWPTPS</sequence>